<evidence type="ECO:0000313" key="2">
    <source>
        <dbReference type="Proteomes" id="UP000193006"/>
    </source>
</evidence>
<dbReference type="RefSeq" id="WP_169801174.1">
    <property type="nucleotide sequence ID" value="NZ_CP020814.1"/>
</dbReference>
<keyword evidence="2" id="KW-1185">Reference proteome</keyword>
<protein>
    <submittedName>
        <fullName evidence="1">Uncharacterized protein</fullName>
    </submittedName>
</protein>
<dbReference type="EMBL" id="CP020814">
    <property type="protein sequence ID" value="ARK29041.1"/>
    <property type="molecule type" value="Genomic_DNA"/>
</dbReference>
<organism evidence="1 2">
    <name type="scientific">Halalkalibacter krulwichiae</name>
    <dbReference type="NCBI Taxonomy" id="199441"/>
    <lineage>
        <taxon>Bacteria</taxon>
        <taxon>Bacillati</taxon>
        <taxon>Bacillota</taxon>
        <taxon>Bacilli</taxon>
        <taxon>Bacillales</taxon>
        <taxon>Bacillaceae</taxon>
        <taxon>Halalkalibacter</taxon>
    </lineage>
</organism>
<reference evidence="1 2" key="1">
    <citation type="submission" date="2017-04" db="EMBL/GenBank/DDBJ databases">
        <title>Bacillus krulwichiae AM31D Genome sequencing and assembly.</title>
        <authorList>
            <person name="Krulwich T.A."/>
            <person name="Anastor L."/>
            <person name="Ehrlich R."/>
            <person name="Ehrlich G.D."/>
            <person name="Janto B."/>
        </authorList>
    </citation>
    <scope>NUCLEOTIDE SEQUENCE [LARGE SCALE GENOMIC DNA]</scope>
    <source>
        <strain evidence="1 2">AM31D</strain>
    </source>
</reference>
<gene>
    <name evidence="1" type="ORF">BkAM31D_03805</name>
</gene>
<accession>A0A1X9MBT9</accession>
<name>A0A1X9MBT9_9BACI</name>
<proteinExistence type="predicted"/>
<dbReference type="AlphaFoldDB" id="A0A1X9MBT9"/>
<sequence length="49" mass="6129">MSREKKTAIDVIEAIEYMDNEERWKLIHELYFKYFNKEGHDYQPLDLDY</sequence>
<dbReference type="KEGG" id="bkw:BkAM31D_03805"/>
<dbReference type="Proteomes" id="UP000193006">
    <property type="component" value="Chromosome"/>
</dbReference>
<evidence type="ECO:0000313" key="1">
    <source>
        <dbReference type="EMBL" id="ARK29041.1"/>
    </source>
</evidence>
<dbReference type="STRING" id="199441.BkAM31D_03805"/>